<dbReference type="AlphaFoldDB" id="E3CV59"/>
<dbReference type="PaxDb" id="584708-Apau_1728"/>
<dbReference type="RefSeq" id="WP_006301367.1">
    <property type="nucleotide sequence ID" value="NZ_CM001022.1"/>
</dbReference>
<feature type="transmembrane region" description="Helical" evidence="1">
    <location>
        <begin position="331"/>
        <end position="364"/>
    </location>
</feature>
<keyword evidence="1" id="KW-0812">Transmembrane</keyword>
<evidence type="ECO:0000313" key="3">
    <source>
        <dbReference type="Proteomes" id="UP000005096"/>
    </source>
</evidence>
<feature type="transmembrane region" description="Helical" evidence="1">
    <location>
        <begin position="199"/>
        <end position="217"/>
    </location>
</feature>
<feature type="transmembrane region" description="Helical" evidence="1">
    <location>
        <begin position="298"/>
        <end position="319"/>
    </location>
</feature>
<organism evidence="2 3">
    <name type="scientific">Aminomonas paucivorans DSM 12260</name>
    <dbReference type="NCBI Taxonomy" id="584708"/>
    <lineage>
        <taxon>Bacteria</taxon>
        <taxon>Thermotogati</taxon>
        <taxon>Synergistota</taxon>
        <taxon>Synergistia</taxon>
        <taxon>Synergistales</taxon>
        <taxon>Synergistaceae</taxon>
        <taxon>Aminomonas</taxon>
    </lineage>
</organism>
<gene>
    <name evidence="2" type="ORF">Apau_1728</name>
</gene>
<sequence length="366" mass="38514">MTDLLAALAVVLNGIPQGLLALSFGFAAFPTAAAFLVGVVGSLAFHSVATISFQAETITLAGTMGQNVRERLSLVFWGGVFLLIPSILGMNEAIVAFIGPTIVTSMMAGVGVMLAGVSVDLYRSEKFSGAASFLVAFGVWFLTQDLAKTIILSVLASTGVYNLLRYGLKRPVDAPEIHLENERFHVGNIEWRFWTNRRIFLGALAMGCLNIGANISFGKITGSIAGANANIDHLAVYSCLADMASTFLGGGPVEAIISGTATAPNPLRSSVLMMGIMAVILLLRLLPTIGRFVHRSSIAGFLFVLGTFVTFATNIQGAIASAPAAQGPFGFSPWGMVIGATVLVTARWNPFYGLLAGLGIKLFFSL</sequence>
<dbReference type="EMBL" id="CM001022">
    <property type="protein sequence ID" value="EFQ24146.1"/>
    <property type="molecule type" value="Genomic_DNA"/>
</dbReference>
<keyword evidence="3" id="KW-1185">Reference proteome</keyword>
<accession>E3CV59</accession>
<name>E3CV59_9BACT</name>
<dbReference type="Proteomes" id="UP000005096">
    <property type="component" value="Chromosome"/>
</dbReference>
<feature type="transmembrane region" description="Helical" evidence="1">
    <location>
        <begin position="127"/>
        <end position="143"/>
    </location>
</feature>
<dbReference type="STRING" id="584708.Apau_1728"/>
<evidence type="ECO:0000256" key="1">
    <source>
        <dbReference type="SAM" id="Phobius"/>
    </source>
</evidence>
<feature type="transmembrane region" description="Helical" evidence="1">
    <location>
        <begin position="267"/>
        <end position="286"/>
    </location>
</feature>
<dbReference type="HOGENOM" id="CLU_782333_0_0_0"/>
<feature type="transmembrane region" description="Helical" evidence="1">
    <location>
        <begin position="72"/>
        <end position="88"/>
    </location>
</feature>
<keyword evidence="1" id="KW-1133">Transmembrane helix</keyword>
<feature type="transmembrane region" description="Helical" evidence="1">
    <location>
        <begin position="149"/>
        <end position="168"/>
    </location>
</feature>
<dbReference type="eggNOG" id="COG0659">
    <property type="taxonomic scope" value="Bacteria"/>
</dbReference>
<proteinExistence type="predicted"/>
<feature type="transmembrane region" description="Helical" evidence="1">
    <location>
        <begin position="31"/>
        <end position="51"/>
    </location>
</feature>
<protein>
    <submittedName>
        <fullName evidence="2">Xanthine/uracil permease family protein</fullName>
    </submittedName>
</protein>
<feature type="transmembrane region" description="Helical" evidence="1">
    <location>
        <begin position="94"/>
        <end position="115"/>
    </location>
</feature>
<evidence type="ECO:0000313" key="2">
    <source>
        <dbReference type="EMBL" id="EFQ24146.1"/>
    </source>
</evidence>
<reference evidence="2 3" key="1">
    <citation type="journal article" date="2010" name="Stand. Genomic Sci.">
        <title>Non-contiguous finished genome sequence of Aminomonas paucivorans type strain (GLU-3).</title>
        <authorList>
            <person name="Pitluck S."/>
            <person name="Yasawong M."/>
            <person name="Held B."/>
            <person name="Lapidus A."/>
            <person name="Nolan M."/>
            <person name="Copeland A."/>
            <person name="Lucas S."/>
            <person name="Del Rio T.G."/>
            <person name="Tice H."/>
            <person name="Cheng J.F."/>
            <person name="Chertkov O."/>
            <person name="Goodwin L."/>
            <person name="Tapia R."/>
            <person name="Han C."/>
            <person name="Liolios K."/>
            <person name="Ivanova N."/>
            <person name="Mavromatis K."/>
            <person name="Ovchinnikova G."/>
            <person name="Pati A."/>
            <person name="Chen A."/>
            <person name="Palaniappan K."/>
            <person name="Land M."/>
            <person name="Hauser L."/>
            <person name="Chang Y.J."/>
            <person name="Jeffries C.D."/>
            <person name="Pukall R."/>
            <person name="Spring S."/>
            <person name="Rohde M."/>
            <person name="Sikorski J."/>
            <person name="Goker M."/>
            <person name="Woyke T."/>
            <person name="Bristow J."/>
            <person name="Eisen J.A."/>
            <person name="Markowitz V."/>
            <person name="Hugenholtz P."/>
            <person name="Kyrpides N.C."/>
            <person name="Klenk H.P."/>
        </authorList>
    </citation>
    <scope>NUCLEOTIDE SEQUENCE [LARGE SCALE GENOMIC DNA]</scope>
    <source>
        <strain evidence="2 3">DSM 12260</strain>
    </source>
</reference>
<keyword evidence="1" id="KW-0472">Membrane</keyword>